<dbReference type="SUPFAM" id="SSF46689">
    <property type="entry name" value="Homeodomain-like"/>
    <property type="match status" value="1"/>
</dbReference>
<comment type="similarity">
    <text evidence="2">Belongs to the histone deacetylase family. HD type 2 subfamily.</text>
</comment>
<dbReference type="GO" id="GO:0003677">
    <property type="term" value="F:DNA binding"/>
    <property type="evidence" value="ECO:0007669"/>
    <property type="project" value="InterPro"/>
</dbReference>
<dbReference type="PROSITE" id="PS50297">
    <property type="entry name" value="ANK_REP_REGION"/>
    <property type="match status" value="1"/>
</dbReference>
<dbReference type="GO" id="GO:0000118">
    <property type="term" value="C:histone deacetylase complex"/>
    <property type="evidence" value="ECO:0007669"/>
    <property type="project" value="TreeGrafter"/>
</dbReference>
<evidence type="ECO:0000259" key="14">
    <source>
        <dbReference type="PROSITE" id="PS51294"/>
    </source>
</evidence>
<feature type="domain" description="Myb-like" evidence="12">
    <location>
        <begin position="43"/>
        <end position="93"/>
    </location>
</feature>
<protein>
    <recommendedName>
        <fullName evidence="3">histone deacetylase</fullName>
        <ecNumber evidence="3">3.5.1.98</ecNumber>
    </recommendedName>
</protein>
<dbReference type="Gene3D" id="3.40.800.20">
    <property type="entry name" value="Histone deacetylase domain"/>
    <property type="match status" value="2"/>
</dbReference>
<feature type="region of interest" description="Disordered" evidence="11">
    <location>
        <begin position="844"/>
        <end position="930"/>
    </location>
</feature>
<accession>A0AAD3CVE8</accession>
<evidence type="ECO:0000256" key="10">
    <source>
        <dbReference type="PROSITE-ProRule" id="PRU00023"/>
    </source>
</evidence>
<dbReference type="InterPro" id="IPR036770">
    <property type="entry name" value="Ankyrin_rpt-contain_sf"/>
</dbReference>
<feature type="repeat" description="ANK" evidence="10">
    <location>
        <begin position="446"/>
        <end position="478"/>
    </location>
</feature>
<evidence type="ECO:0000259" key="13">
    <source>
        <dbReference type="PROSITE" id="PS51293"/>
    </source>
</evidence>
<dbReference type="PANTHER" id="PTHR10625:SF5">
    <property type="entry name" value="HISTONE DEACETYLASE"/>
    <property type="match status" value="1"/>
</dbReference>
<feature type="repeat" description="ANK" evidence="10">
    <location>
        <begin position="479"/>
        <end position="513"/>
    </location>
</feature>
<feature type="compositionally biased region" description="Polar residues" evidence="11">
    <location>
        <begin position="299"/>
        <end position="309"/>
    </location>
</feature>
<evidence type="ECO:0000259" key="12">
    <source>
        <dbReference type="PROSITE" id="PS50090"/>
    </source>
</evidence>
<evidence type="ECO:0000256" key="11">
    <source>
        <dbReference type="SAM" id="MobiDB-lite"/>
    </source>
</evidence>
<evidence type="ECO:0000256" key="6">
    <source>
        <dbReference type="ARBA" id="ARBA00022853"/>
    </source>
</evidence>
<dbReference type="Gene3D" id="1.25.40.20">
    <property type="entry name" value="Ankyrin repeat-containing domain"/>
    <property type="match status" value="1"/>
</dbReference>
<dbReference type="Proteomes" id="UP001054902">
    <property type="component" value="Unassembled WGS sequence"/>
</dbReference>
<dbReference type="PROSITE" id="PS51294">
    <property type="entry name" value="HTH_MYB"/>
    <property type="match status" value="1"/>
</dbReference>
<dbReference type="InterPro" id="IPR023801">
    <property type="entry name" value="His_deacetylse_dom"/>
</dbReference>
<keyword evidence="6" id="KW-0156">Chromatin regulator</keyword>
<dbReference type="InterPro" id="IPR006447">
    <property type="entry name" value="Myb_dom_plants"/>
</dbReference>
<dbReference type="Gene3D" id="1.10.10.60">
    <property type="entry name" value="Homeodomain-like"/>
    <property type="match status" value="1"/>
</dbReference>
<dbReference type="Pfam" id="PF00249">
    <property type="entry name" value="Myb_DNA-binding"/>
    <property type="match status" value="1"/>
</dbReference>
<dbReference type="GO" id="GO:0141221">
    <property type="term" value="F:histone deacetylase activity, hydrolytic mechanism"/>
    <property type="evidence" value="ECO:0007669"/>
    <property type="project" value="UniProtKB-EC"/>
</dbReference>
<dbReference type="EC" id="3.5.1.98" evidence="3"/>
<dbReference type="EMBL" id="BLLK01000045">
    <property type="protein sequence ID" value="GFH51861.1"/>
    <property type="molecule type" value="Genomic_DNA"/>
</dbReference>
<dbReference type="Pfam" id="PF00850">
    <property type="entry name" value="Hist_deacetyl"/>
    <property type="match status" value="2"/>
</dbReference>
<dbReference type="PROSITE" id="PS50088">
    <property type="entry name" value="ANK_REPEAT"/>
    <property type="match status" value="2"/>
</dbReference>
<evidence type="ECO:0000256" key="7">
    <source>
        <dbReference type="ARBA" id="ARBA00023015"/>
    </source>
</evidence>
<evidence type="ECO:0000256" key="2">
    <source>
        <dbReference type="ARBA" id="ARBA00007738"/>
    </source>
</evidence>
<evidence type="ECO:0000256" key="1">
    <source>
        <dbReference type="ARBA" id="ARBA00004123"/>
    </source>
</evidence>
<feature type="domain" description="HTH myb-type" evidence="14">
    <location>
        <begin position="49"/>
        <end position="97"/>
    </location>
</feature>
<evidence type="ECO:0000313" key="16">
    <source>
        <dbReference type="Proteomes" id="UP001054902"/>
    </source>
</evidence>
<feature type="compositionally biased region" description="Low complexity" evidence="11">
    <location>
        <begin position="849"/>
        <end position="860"/>
    </location>
</feature>
<feature type="region of interest" description="Disordered" evidence="11">
    <location>
        <begin position="1"/>
        <end position="50"/>
    </location>
</feature>
<evidence type="ECO:0000256" key="5">
    <source>
        <dbReference type="ARBA" id="ARBA00022801"/>
    </source>
</evidence>
<proteinExistence type="inferred from homology"/>
<dbReference type="AlphaFoldDB" id="A0AAD3CVE8"/>
<dbReference type="Pfam" id="PF12796">
    <property type="entry name" value="Ank_2"/>
    <property type="match status" value="1"/>
</dbReference>
<dbReference type="CDD" id="cd00167">
    <property type="entry name" value="SANT"/>
    <property type="match status" value="1"/>
</dbReference>
<organism evidence="15 16">
    <name type="scientific">Chaetoceros tenuissimus</name>
    <dbReference type="NCBI Taxonomy" id="426638"/>
    <lineage>
        <taxon>Eukaryota</taxon>
        <taxon>Sar</taxon>
        <taxon>Stramenopiles</taxon>
        <taxon>Ochrophyta</taxon>
        <taxon>Bacillariophyta</taxon>
        <taxon>Coscinodiscophyceae</taxon>
        <taxon>Chaetocerotophycidae</taxon>
        <taxon>Chaetocerotales</taxon>
        <taxon>Chaetocerotaceae</taxon>
        <taxon>Chaetoceros</taxon>
    </lineage>
</organism>
<feature type="compositionally biased region" description="Polar residues" evidence="11">
    <location>
        <begin position="873"/>
        <end position="888"/>
    </location>
</feature>
<evidence type="ECO:0000256" key="9">
    <source>
        <dbReference type="ARBA" id="ARBA00023242"/>
    </source>
</evidence>
<keyword evidence="16" id="KW-1185">Reference proteome</keyword>
<comment type="subcellular location">
    <subcellularLocation>
        <location evidence="1">Nucleus</location>
    </subcellularLocation>
</comment>
<sequence>MDTNGDQPSHGFGFGGSGDGHNQNGGPSGPPLGMKHKPKVVEQGQEHTGRWTREEHEAFLLALQQYGKEWKKVAAKVKTRTVVQTRTHAQKYFQKLQKGLANDKGDVTMGTVAEAKKILPIASARRGSGPSSAKKGRKKQEKKSGNPMSAQKRQAAEATEAAAHLITQISQVSTANEDQSMLNTAMQPPASFPTGTTTFSTGTSVAGGLPSMKIVAPQPEQTIKKNIFPEPSPAACGKRKIAEIAAAQMLAGAMGTSIPVAGNMARASTPTPEDAKISVKSIGSANAGMSLQIINPDNLQSEEPQNKKSVGNEPVTPWDGQLELLNSEVKSKVVEEKVEEVPNGEASAPLPAVIEPRGLERSALHAAICSGSIGEVERQIKLILNDKEGEVVGEKNLKIALQALDPLGFSPLHAAVTLSHDHGEASLNITRMLLGYGIIITSLDSYGNTALHWAARMGNTKIMEMLVIENCPLEAQNESGEIALHWAMRAGHRGLMAAQFLLENGSRSSIASKLFQRPIDVAGEGFKGLCGDNFPIENGDPGFDLDTISSKQLTDIRRQSRAKLFSFSPSARTLILHHPECLEHIPKNDTDWEAPDRVNAILNHLLDTSTGHVRDHEIQVTTEFDKASLEFLSRVHSAEYLTFVNNLSKELEKRLQDEKATSSKVPSVVPFTPMVQRTVMREPDVKQGSHSDTSFSSGSLRAARRAAGAVKHAVDCVLVGRNRNAFCITRPPGHHAGINGLLDGGESCGFCIFNNVAAGALHALSDENHRPKCERCAIVDIDVHHGNGTEEIVKRCDHPGRLFFFSVHLYDNDKAKKSNGFKFYPGTGDEDDVAHNVINVPIAPMWKNSQPRSRSQSPIPERSHNTRNKNRQKALQTGEGSETASIDTVTKERTISSSSAEEQLGGTKDSTFQPQSPNRSSPKKQSQPSFLYGTGREAYRKSIQQRLLPALRAFNPDLILLSIGLDACKGDVGNARHYRNGRQVQGIDLTPEDYAWTTQKIMEVADICCHGRLVSVLEGGYGQPSESNPDSLLDKSMISECARAHLQALIDPNDVEQRRA</sequence>
<keyword evidence="8" id="KW-0804">Transcription</keyword>
<name>A0AAD3CVE8_9STRA</name>
<feature type="compositionally biased region" description="Low complexity" evidence="11">
    <location>
        <begin position="188"/>
        <end position="207"/>
    </location>
</feature>
<dbReference type="SUPFAM" id="SSF52768">
    <property type="entry name" value="Arginase/deacetylase"/>
    <property type="match status" value="2"/>
</dbReference>
<feature type="compositionally biased region" description="Low complexity" evidence="11">
    <location>
        <begin position="122"/>
        <end position="133"/>
    </location>
</feature>
<dbReference type="PANTHER" id="PTHR10625">
    <property type="entry name" value="HISTONE DEACETYLASE HDAC1-RELATED"/>
    <property type="match status" value="1"/>
</dbReference>
<dbReference type="InterPro" id="IPR001005">
    <property type="entry name" value="SANT/Myb"/>
</dbReference>
<evidence type="ECO:0000256" key="3">
    <source>
        <dbReference type="ARBA" id="ARBA00012111"/>
    </source>
</evidence>
<evidence type="ECO:0000256" key="4">
    <source>
        <dbReference type="ARBA" id="ARBA00022491"/>
    </source>
</evidence>
<dbReference type="InterPro" id="IPR017884">
    <property type="entry name" value="SANT_dom"/>
</dbReference>
<dbReference type="PROSITE" id="PS51293">
    <property type="entry name" value="SANT"/>
    <property type="match status" value="1"/>
</dbReference>
<keyword evidence="7" id="KW-0805">Transcription regulation</keyword>
<dbReference type="InterPro" id="IPR037138">
    <property type="entry name" value="His_deacetylse_dom_sf"/>
</dbReference>
<feature type="region of interest" description="Disordered" evidence="11">
    <location>
        <begin position="184"/>
        <end position="207"/>
    </location>
</feature>
<keyword evidence="5" id="KW-0378">Hydrolase</keyword>
<feature type="domain" description="SANT" evidence="13">
    <location>
        <begin position="46"/>
        <end position="82"/>
    </location>
</feature>
<dbReference type="InterPro" id="IPR017930">
    <property type="entry name" value="Myb_dom"/>
</dbReference>
<reference evidence="15 16" key="1">
    <citation type="journal article" date="2021" name="Sci. Rep.">
        <title>The genome of the diatom Chaetoceros tenuissimus carries an ancient integrated fragment of an extant virus.</title>
        <authorList>
            <person name="Hongo Y."/>
            <person name="Kimura K."/>
            <person name="Takaki Y."/>
            <person name="Yoshida Y."/>
            <person name="Baba S."/>
            <person name="Kobayashi G."/>
            <person name="Nagasaki K."/>
            <person name="Hano T."/>
            <person name="Tomaru Y."/>
        </authorList>
    </citation>
    <scope>NUCLEOTIDE SEQUENCE [LARGE SCALE GENOMIC DNA]</scope>
    <source>
        <strain evidence="15 16">NIES-3715</strain>
    </source>
</reference>
<dbReference type="SUPFAM" id="SSF48403">
    <property type="entry name" value="Ankyrin repeat"/>
    <property type="match status" value="1"/>
</dbReference>
<dbReference type="GO" id="GO:0005737">
    <property type="term" value="C:cytoplasm"/>
    <property type="evidence" value="ECO:0007669"/>
    <property type="project" value="TreeGrafter"/>
</dbReference>
<dbReference type="SMART" id="SM00717">
    <property type="entry name" value="SANT"/>
    <property type="match status" value="1"/>
</dbReference>
<feature type="compositionally biased region" description="Polar residues" evidence="11">
    <location>
        <begin position="908"/>
        <end position="929"/>
    </location>
</feature>
<feature type="region of interest" description="Disordered" evidence="11">
    <location>
        <begin position="121"/>
        <end position="161"/>
    </location>
</feature>
<evidence type="ECO:0000313" key="15">
    <source>
        <dbReference type="EMBL" id="GFH51861.1"/>
    </source>
</evidence>
<keyword evidence="9" id="KW-0539">Nucleus</keyword>
<evidence type="ECO:0000256" key="8">
    <source>
        <dbReference type="ARBA" id="ARBA00023163"/>
    </source>
</evidence>
<dbReference type="InterPro" id="IPR002110">
    <property type="entry name" value="Ankyrin_rpt"/>
</dbReference>
<comment type="caution">
    <text evidence="15">The sequence shown here is derived from an EMBL/GenBank/DDBJ whole genome shotgun (WGS) entry which is preliminary data.</text>
</comment>
<dbReference type="GO" id="GO:0040029">
    <property type="term" value="P:epigenetic regulation of gene expression"/>
    <property type="evidence" value="ECO:0007669"/>
    <property type="project" value="TreeGrafter"/>
</dbReference>
<feature type="region of interest" description="Disordered" evidence="11">
    <location>
        <begin position="299"/>
        <end position="319"/>
    </location>
</feature>
<gene>
    <name evidence="15" type="ORF">CTEN210_08337</name>
</gene>
<dbReference type="InterPro" id="IPR009057">
    <property type="entry name" value="Homeodomain-like_sf"/>
</dbReference>
<keyword evidence="4" id="KW-0678">Repressor</keyword>
<keyword evidence="10" id="KW-0040">ANK repeat</keyword>
<dbReference type="PROSITE" id="PS50090">
    <property type="entry name" value="MYB_LIKE"/>
    <property type="match status" value="1"/>
</dbReference>
<dbReference type="InterPro" id="IPR023696">
    <property type="entry name" value="Ureohydrolase_dom_sf"/>
</dbReference>
<dbReference type="SMART" id="SM00248">
    <property type="entry name" value="ANK"/>
    <property type="match status" value="3"/>
</dbReference>
<dbReference type="NCBIfam" id="TIGR01557">
    <property type="entry name" value="myb_SHAQKYF"/>
    <property type="match status" value="1"/>
</dbReference>